<evidence type="ECO:0008006" key="3">
    <source>
        <dbReference type="Google" id="ProtNLM"/>
    </source>
</evidence>
<keyword evidence="2" id="KW-1185">Reference proteome</keyword>
<dbReference type="KEGG" id="scl:sce4114"/>
<dbReference type="STRING" id="448385.sce4114"/>
<accession>A9EW13</accession>
<organism evidence="1 2">
    <name type="scientific">Sorangium cellulosum (strain So ce56)</name>
    <name type="common">Polyangium cellulosum (strain So ce56)</name>
    <dbReference type="NCBI Taxonomy" id="448385"/>
    <lineage>
        <taxon>Bacteria</taxon>
        <taxon>Pseudomonadati</taxon>
        <taxon>Myxococcota</taxon>
        <taxon>Polyangia</taxon>
        <taxon>Polyangiales</taxon>
        <taxon>Polyangiaceae</taxon>
        <taxon>Sorangium</taxon>
    </lineage>
</organism>
<dbReference type="HOGENOM" id="CLU_787327_0_0_7"/>
<dbReference type="EMBL" id="AM746676">
    <property type="protein sequence ID" value="CAN94277.1"/>
    <property type="molecule type" value="Genomic_DNA"/>
</dbReference>
<sequence>MSLSIVGTGLVSPFGFTPREHVVFRHAGVPAPSASPFLLADDKRLRVYSCAFLDPALPVEQRIAWLASASLQRAIAPLLPEGVRWALHLVLPAPRPGVDRAALQRVERALDEEHRPTDIRTYSGEAGTFAALGALLSGGRGPDAPAAVVAADSFVSLRCLTHLVEHPRTRWEPAPPIPSEAGAALLVVPPQLARTLRLRALGAVLSSATIVGAATDGNDEPVDATEMTALLRQVAPPRLFYAAGQDGHGGLRMEDFHAAAARLADRFWDCQHDCLEGWIGAVGACSGAASLVYALERLRIAGAPSIEPTYTAGGHAPPPRPPCPAPAREPFLAWAISADGTRGAASAALGDA</sequence>
<reference evidence="1 2" key="1">
    <citation type="journal article" date="2007" name="Nat. Biotechnol.">
        <title>Complete genome sequence of the myxobacterium Sorangium cellulosum.</title>
        <authorList>
            <person name="Schneiker S."/>
            <person name="Perlova O."/>
            <person name="Kaiser O."/>
            <person name="Gerth K."/>
            <person name="Alici A."/>
            <person name="Altmeyer M.O."/>
            <person name="Bartels D."/>
            <person name="Bekel T."/>
            <person name="Beyer S."/>
            <person name="Bode E."/>
            <person name="Bode H.B."/>
            <person name="Bolten C.J."/>
            <person name="Choudhuri J.V."/>
            <person name="Doss S."/>
            <person name="Elnakady Y.A."/>
            <person name="Frank B."/>
            <person name="Gaigalat L."/>
            <person name="Goesmann A."/>
            <person name="Groeger C."/>
            <person name="Gross F."/>
            <person name="Jelsbak L."/>
            <person name="Jelsbak L."/>
            <person name="Kalinowski J."/>
            <person name="Kegler C."/>
            <person name="Knauber T."/>
            <person name="Konietzny S."/>
            <person name="Kopp M."/>
            <person name="Krause L."/>
            <person name="Krug D."/>
            <person name="Linke B."/>
            <person name="Mahmud T."/>
            <person name="Martinez-Arias R."/>
            <person name="McHardy A.C."/>
            <person name="Merai M."/>
            <person name="Meyer F."/>
            <person name="Mormann S."/>
            <person name="Munoz-Dorado J."/>
            <person name="Perez J."/>
            <person name="Pradella S."/>
            <person name="Rachid S."/>
            <person name="Raddatz G."/>
            <person name="Rosenau F."/>
            <person name="Rueckert C."/>
            <person name="Sasse F."/>
            <person name="Scharfe M."/>
            <person name="Schuster S.C."/>
            <person name="Suen G."/>
            <person name="Treuner-Lange A."/>
            <person name="Velicer G.J."/>
            <person name="Vorholter F.-J."/>
            <person name="Weissman K.J."/>
            <person name="Welch R.D."/>
            <person name="Wenzel S.C."/>
            <person name="Whitworth D.E."/>
            <person name="Wilhelm S."/>
            <person name="Wittmann C."/>
            <person name="Bloecker H."/>
            <person name="Puehler A."/>
            <person name="Mueller R."/>
        </authorList>
    </citation>
    <scope>NUCLEOTIDE SEQUENCE [LARGE SCALE GENOMIC DNA]</scope>
    <source>
        <strain evidence="2">So ce56</strain>
    </source>
</reference>
<dbReference type="OrthoDB" id="5506618at2"/>
<gene>
    <name evidence="1" type="ordered locus">sce4114</name>
</gene>
<name>A9EW13_SORC5</name>
<evidence type="ECO:0000313" key="2">
    <source>
        <dbReference type="Proteomes" id="UP000002139"/>
    </source>
</evidence>
<dbReference type="BioCyc" id="SCEL448385:SCE_RS21150-MONOMER"/>
<evidence type="ECO:0000313" key="1">
    <source>
        <dbReference type="EMBL" id="CAN94277.1"/>
    </source>
</evidence>
<dbReference type="RefSeq" id="WP_012236747.1">
    <property type="nucleotide sequence ID" value="NC_010162.1"/>
</dbReference>
<dbReference type="Proteomes" id="UP000002139">
    <property type="component" value="Chromosome"/>
</dbReference>
<protein>
    <recommendedName>
        <fullName evidence="3">3-oxoacyl-ACP synthase</fullName>
    </recommendedName>
</protein>
<dbReference type="AlphaFoldDB" id="A9EW13"/>
<proteinExistence type="predicted"/>